<dbReference type="GO" id="GO:0004803">
    <property type="term" value="F:transposase activity"/>
    <property type="evidence" value="ECO:0007669"/>
    <property type="project" value="InterPro"/>
</dbReference>
<organism evidence="4 5">
    <name type="scientific">Allorhodopirellula heiligendammensis</name>
    <dbReference type="NCBI Taxonomy" id="2714739"/>
    <lineage>
        <taxon>Bacteria</taxon>
        <taxon>Pseudomonadati</taxon>
        <taxon>Planctomycetota</taxon>
        <taxon>Planctomycetia</taxon>
        <taxon>Pirellulales</taxon>
        <taxon>Pirellulaceae</taxon>
        <taxon>Allorhodopirellula</taxon>
    </lineage>
</organism>
<dbReference type="Pfam" id="PF02371">
    <property type="entry name" value="Transposase_20"/>
    <property type="match status" value="1"/>
</dbReference>
<reference evidence="4 5" key="1">
    <citation type="journal article" date="2020" name="Antonie Van Leeuwenhoek">
        <title>Rhodopirellula heiligendammensis sp. nov., Rhodopirellula pilleata sp. nov., and Rhodopirellula solitaria sp. nov. isolated from natural or artificial marine surfaces in Northern Germany and California, USA, and emended description of the genus Rhodopirellula.</title>
        <authorList>
            <person name="Kallscheuer N."/>
            <person name="Wiegand S."/>
            <person name="Jogler M."/>
            <person name="Boedeker C."/>
            <person name="Peeters S.H."/>
            <person name="Rast P."/>
            <person name="Heuer A."/>
            <person name="Jetten M.S.M."/>
            <person name="Rohde M."/>
            <person name="Jogler C."/>
        </authorList>
    </citation>
    <scope>NUCLEOTIDE SEQUENCE [LARGE SCALE GENOMIC DNA]</scope>
    <source>
        <strain evidence="4 5">Poly21</strain>
    </source>
</reference>
<keyword evidence="5" id="KW-1185">Reference proteome</keyword>
<accession>A0A5C6C6N2</accession>
<dbReference type="PANTHER" id="PTHR33055">
    <property type="entry name" value="TRANSPOSASE FOR INSERTION SEQUENCE ELEMENT IS1111A"/>
    <property type="match status" value="1"/>
</dbReference>
<dbReference type="Proteomes" id="UP000319908">
    <property type="component" value="Unassembled WGS sequence"/>
</dbReference>
<proteinExistence type="predicted"/>
<feature type="domain" description="Transposase IS116/IS110/IS902 C-terminal" evidence="3">
    <location>
        <begin position="218"/>
        <end position="302"/>
    </location>
</feature>
<evidence type="ECO:0000259" key="2">
    <source>
        <dbReference type="Pfam" id="PF01548"/>
    </source>
</evidence>
<comment type="caution">
    <text evidence="4">The sequence shown here is derived from an EMBL/GenBank/DDBJ whole genome shotgun (WGS) entry which is preliminary data.</text>
</comment>
<feature type="compositionally biased region" description="Polar residues" evidence="1">
    <location>
        <begin position="395"/>
        <end position="411"/>
    </location>
</feature>
<sequence length="454" mass="51087">MKILALDLGKFNSVCCLFDSKTRKTQFVSTPTTREHFGVIFQDTKADLVVMEACGPSGWINDLAQHHGHETLVCSTNEEAWRWANVKRKTDRDDALKLARMAAMGELKGVHTPTLEHREFRSLVKYRKTLDGRINKTKNAIRAWFVNHGIEIATGEKAWHSGREHINSFRKPLTDCGPEELWKGELDIELTILDSLAEQLTGVVKKLEAIGKNDERIKRVQTIPGVGPRTAEILVACLDDPHRFENGRQVSAYFGLVPRQYQSGETDRNGRITKRGNPLARTILVECAWASLRYNPWAKGVYERICGKQKTRKKKAASALARKIAVIAWAMLRDEKDWDPKQMIQVTESFGRMPAGLKDSLQNMKPKENADQRKSRLRKEARAAREAAERGASKTTGQNPVKRTSTGSAKPTASKRKATNSPATRSPRSTSQSNEKLRTKTSKPRRARKPVISA</sequence>
<dbReference type="NCBIfam" id="NF033542">
    <property type="entry name" value="transpos_IS110"/>
    <property type="match status" value="1"/>
</dbReference>
<evidence type="ECO:0000256" key="1">
    <source>
        <dbReference type="SAM" id="MobiDB-lite"/>
    </source>
</evidence>
<feature type="region of interest" description="Disordered" evidence="1">
    <location>
        <begin position="354"/>
        <end position="454"/>
    </location>
</feature>
<evidence type="ECO:0000313" key="4">
    <source>
        <dbReference type="EMBL" id="TWU19732.1"/>
    </source>
</evidence>
<dbReference type="GO" id="GO:0003677">
    <property type="term" value="F:DNA binding"/>
    <property type="evidence" value="ECO:0007669"/>
    <property type="project" value="InterPro"/>
</dbReference>
<dbReference type="AlphaFoldDB" id="A0A5C6C6N2"/>
<dbReference type="RefSeq" id="WP_302118188.1">
    <property type="nucleotide sequence ID" value="NZ_SJPU01000001.1"/>
</dbReference>
<dbReference type="InterPro" id="IPR047650">
    <property type="entry name" value="Transpos_IS110"/>
</dbReference>
<feature type="compositionally biased region" description="Polar residues" evidence="1">
    <location>
        <begin position="419"/>
        <end position="434"/>
    </location>
</feature>
<dbReference type="InterPro" id="IPR002525">
    <property type="entry name" value="Transp_IS110-like_N"/>
</dbReference>
<evidence type="ECO:0000313" key="5">
    <source>
        <dbReference type="Proteomes" id="UP000319908"/>
    </source>
</evidence>
<evidence type="ECO:0000259" key="3">
    <source>
        <dbReference type="Pfam" id="PF02371"/>
    </source>
</evidence>
<feature type="domain" description="Transposase IS110-like N-terminal" evidence="2">
    <location>
        <begin position="6"/>
        <end position="143"/>
    </location>
</feature>
<protein>
    <submittedName>
        <fullName evidence="4">Transposase IS116/IS110/IS902 family protein</fullName>
    </submittedName>
</protein>
<dbReference type="PANTHER" id="PTHR33055:SF13">
    <property type="entry name" value="TRANSPOSASE"/>
    <property type="match status" value="1"/>
</dbReference>
<feature type="compositionally biased region" description="Basic residues" evidence="1">
    <location>
        <begin position="439"/>
        <end position="454"/>
    </location>
</feature>
<name>A0A5C6C6N2_9BACT</name>
<dbReference type="GO" id="GO:0006313">
    <property type="term" value="P:DNA transposition"/>
    <property type="evidence" value="ECO:0007669"/>
    <property type="project" value="InterPro"/>
</dbReference>
<dbReference type="Pfam" id="PF01548">
    <property type="entry name" value="DEDD_Tnp_IS110"/>
    <property type="match status" value="1"/>
</dbReference>
<dbReference type="EMBL" id="SJPU01000001">
    <property type="protein sequence ID" value="TWU19732.1"/>
    <property type="molecule type" value="Genomic_DNA"/>
</dbReference>
<dbReference type="InterPro" id="IPR003346">
    <property type="entry name" value="Transposase_20"/>
</dbReference>
<feature type="compositionally biased region" description="Basic and acidic residues" evidence="1">
    <location>
        <begin position="365"/>
        <end position="392"/>
    </location>
</feature>
<gene>
    <name evidence="4" type="ORF">Poly21_19070</name>
</gene>